<dbReference type="Proteomes" id="UP000177371">
    <property type="component" value="Unassembled WGS sequence"/>
</dbReference>
<reference evidence="1 2" key="1">
    <citation type="journal article" date="2016" name="Nat. Commun.">
        <title>Thousands of microbial genomes shed light on interconnected biogeochemical processes in an aquifer system.</title>
        <authorList>
            <person name="Anantharaman K."/>
            <person name="Brown C.T."/>
            <person name="Hug L.A."/>
            <person name="Sharon I."/>
            <person name="Castelle C.J."/>
            <person name="Probst A.J."/>
            <person name="Thomas B.C."/>
            <person name="Singh A."/>
            <person name="Wilkins M.J."/>
            <person name="Karaoz U."/>
            <person name="Brodie E.L."/>
            <person name="Williams K.H."/>
            <person name="Hubbard S.S."/>
            <person name="Banfield J.F."/>
        </authorList>
    </citation>
    <scope>NUCLEOTIDE SEQUENCE [LARGE SCALE GENOMIC DNA]</scope>
</reference>
<evidence type="ECO:0000313" key="2">
    <source>
        <dbReference type="Proteomes" id="UP000177371"/>
    </source>
</evidence>
<accession>A0A1F4UTM1</accession>
<dbReference type="AlphaFoldDB" id="A0A1F4UTM1"/>
<organism evidence="1 2">
    <name type="scientific">candidate division WWE3 bacterium RBG_16_37_10</name>
    <dbReference type="NCBI Taxonomy" id="1802610"/>
    <lineage>
        <taxon>Bacteria</taxon>
        <taxon>Katanobacteria</taxon>
    </lineage>
</organism>
<evidence type="ECO:0000313" key="1">
    <source>
        <dbReference type="EMBL" id="OGC48150.1"/>
    </source>
</evidence>
<protein>
    <submittedName>
        <fullName evidence="1">Uncharacterized protein</fullName>
    </submittedName>
</protein>
<sequence>MFRSLFKKKRTVCEVRDYHGEWTKTKKRKIVDDKLWALWKCDDCGFEIWLPVQSKGIIEG</sequence>
<gene>
    <name evidence="1" type="ORF">A2W32_01600</name>
</gene>
<name>A0A1F4UTM1_UNCKA</name>
<dbReference type="EMBL" id="MEUT01000074">
    <property type="protein sequence ID" value="OGC48150.1"/>
    <property type="molecule type" value="Genomic_DNA"/>
</dbReference>
<proteinExistence type="predicted"/>
<dbReference type="STRING" id="1802610.A2W32_01600"/>
<comment type="caution">
    <text evidence="1">The sequence shown here is derived from an EMBL/GenBank/DDBJ whole genome shotgun (WGS) entry which is preliminary data.</text>
</comment>